<gene>
    <name evidence="1" type="ORF">DSM106972_046610</name>
</gene>
<proteinExistence type="predicted"/>
<sequence>MLSSCNESVADSITLILLSQDGLLLIAIEKYIQRRKNQKLLHSINNAYADGLDASEKTMLNQIRRHQQQLFEQEYLK</sequence>
<comment type="caution">
    <text evidence="1">The sequence shown here is derived from an EMBL/GenBank/DDBJ whole genome shotgun (WGS) entry which is preliminary data.</text>
</comment>
<dbReference type="OrthoDB" id="495502at2"/>
<dbReference type="AlphaFoldDB" id="A0A433VED4"/>
<dbReference type="RefSeq" id="WP_145837638.1">
    <property type="nucleotide sequence ID" value="NZ_VLKB01000008.1"/>
</dbReference>
<accession>A0A433VED4</accession>
<evidence type="ECO:0000313" key="2">
    <source>
        <dbReference type="Proteomes" id="UP000271624"/>
    </source>
</evidence>
<reference evidence="1" key="1">
    <citation type="submission" date="2018-12" db="EMBL/GenBank/DDBJ databases">
        <authorList>
            <person name="Will S."/>
            <person name="Neumann-Schaal M."/>
            <person name="Henke P."/>
        </authorList>
    </citation>
    <scope>NUCLEOTIDE SEQUENCE</scope>
    <source>
        <strain evidence="1">PCC 7102</strain>
    </source>
</reference>
<dbReference type="EMBL" id="RSCL01000011">
    <property type="protein sequence ID" value="RUT04433.1"/>
    <property type="molecule type" value="Genomic_DNA"/>
</dbReference>
<protein>
    <submittedName>
        <fullName evidence="1">Uncharacterized protein</fullName>
    </submittedName>
</protein>
<organism evidence="1 2">
    <name type="scientific">Dulcicalothrix desertica PCC 7102</name>
    <dbReference type="NCBI Taxonomy" id="232991"/>
    <lineage>
        <taxon>Bacteria</taxon>
        <taxon>Bacillati</taxon>
        <taxon>Cyanobacteriota</taxon>
        <taxon>Cyanophyceae</taxon>
        <taxon>Nostocales</taxon>
        <taxon>Calotrichaceae</taxon>
        <taxon>Dulcicalothrix</taxon>
    </lineage>
</organism>
<name>A0A433VED4_9CYAN</name>
<evidence type="ECO:0000313" key="1">
    <source>
        <dbReference type="EMBL" id="RUT04433.1"/>
    </source>
</evidence>
<dbReference type="Proteomes" id="UP000271624">
    <property type="component" value="Unassembled WGS sequence"/>
</dbReference>
<keyword evidence="2" id="KW-1185">Reference proteome</keyword>
<reference evidence="1" key="2">
    <citation type="journal article" date="2019" name="Genome Biol. Evol.">
        <title>Day and night: Metabolic profiles and evolutionary relationships of six axenic non-marine cyanobacteria.</title>
        <authorList>
            <person name="Will S.E."/>
            <person name="Henke P."/>
            <person name="Boedeker C."/>
            <person name="Huang S."/>
            <person name="Brinkmann H."/>
            <person name="Rohde M."/>
            <person name="Jarek M."/>
            <person name="Friedl T."/>
            <person name="Seufert S."/>
            <person name="Schumacher M."/>
            <person name="Overmann J."/>
            <person name="Neumann-Schaal M."/>
            <person name="Petersen J."/>
        </authorList>
    </citation>
    <scope>NUCLEOTIDE SEQUENCE [LARGE SCALE GENOMIC DNA]</scope>
    <source>
        <strain evidence="1">PCC 7102</strain>
    </source>
</reference>